<evidence type="ECO:0000256" key="1">
    <source>
        <dbReference type="SAM" id="SignalP"/>
    </source>
</evidence>
<dbReference type="PROSITE" id="PS51257">
    <property type="entry name" value="PROKAR_LIPOPROTEIN"/>
    <property type="match status" value="1"/>
</dbReference>
<name>A0A2S3ZRU7_ARTGL</name>
<proteinExistence type="predicted"/>
<evidence type="ECO:0000313" key="2">
    <source>
        <dbReference type="EMBL" id="POH71839.1"/>
    </source>
</evidence>
<keyword evidence="3" id="KW-1185">Reference proteome</keyword>
<evidence type="ECO:0000313" key="3">
    <source>
        <dbReference type="Proteomes" id="UP000237061"/>
    </source>
</evidence>
<dbReference type="Proteomes" id="UP000237061">
    <property type="component" value="Unassembled WGS sequence"/>
</dbReference>
<accession>A0A2S3ZRU7</accession>
<sequence>MQPRTSLFCARRSAVVSLLAIPLLLAGCTSARSPAAEPTPNAEALSHVHGISVDPASTRILLATHDGLYDATGDPAVKVGDSNIDLMGFAATAEPDVLYASGHPGPGSSLPNPVGLIRSDDAGKTWESDSRAGESDFHALTVSGHTIVALDGHLRTSTDGTSWSTSSATFTRAALTGSPASTVVLATTENRVQRSTDSGTTWQAVPKSPIIQYAALVRSTNKAPTDAVGIAPDGSVFVSDDTALTWTTSGTITGQVEALTAAESETGELTIWAATTTAVQVSTNGGATFRPAVS</sequence>
<feature type="chain" id="PRO_5038633726" description="Exo-alpha-sialidase" evidence="1">
    <location>
        <begin position="32"/>
        <end position="294"/>
    </location>
</feature>
<organism evidence="2 3">
    <name type="scientific">Arthrobacter glacialis</name>
    <dbReference type="NCBI Taxonomy" id="1664"/>
    <lineage>
        <taxon>Bacteria</taxon>
        <taxon>Bacillati</taxon>
        <taxon>Actinomycetota</taxon>
        <taxon>Actinomycetes</taxon>
        <taxon>Micrococcales</taxon>
        <taxon>Micrococcaceae</taxon>
        <taxon>Arthrobacter</taxon>
    </lineage>
</organism>
<dbReference type="Gene3D" id="2.130.10.10">
    <property type="entry name" value="YVTN repeat-like/Quinoprotein amine dehydrogenase"/>
    <property type="match status" value="1"/>
</dbReference>
<evidence type="ECO:0008006" key="4">
    <source>
        <dbReference type="Google" id="ProtNLM"/>
    </source>
</evidence>
<protein>
    <recommendedName>
        <fullName evidence="4">Exo-alpha-sialidase</fullName>
    </recommendedName>
</protein>
<gene>
    <name evidence="2" type="ORF">CVS27_18770</name>
</gene>
<reference evidence="2 3" key="1">
    <citation type="submission" date="2018-01" db="EMBL/GenBank/DDBJ databases">
        <title>Arthrobacter sp. nov., from glaciers in China.</title>
        <authorList>
            <person name="Liu Q."/>
            <person name="Xin Y.-H."/>
        </authorList>
    </citation>
    <scope>NUCLEOTIDE SEQUENCE [LARGE SCALE GENOMIC DNA]</scope>
    <source>
        <strain evidence="2 3">HLT2-12-2</strain>
    </source>
</reference>
<dbReference type="EMBL" id="PPXC01000021">
    <property type="protein sequence ID" value="POH71839.1"/>
    <property type="molecule type" value="Genomic_DNA"/>
</dbReference>
<keyword evidence="1" id="KW-0732">Signal</keyword>
<dbReference type="NCBIfam" id="NF045728">
    <property type="entry name" value="glycosyl_F510_1955"/>
    <property type="match status" value="1"/>
</dbReference>
<dbReference type="InterPro" id="IPR054817">
    <property type="entry name" value="Glycosyl_F510_1955-like"/>
</dbReference>
<comment type="caution">
    <text evidence="2">The sequence shown here is derived from an EMBL/GenBank/DDBJ whole genome shotgun (WGS) entry which is preliminary data.</text>
</comment>
<feature type="signal peptide" evidence="1">
    <location>
        <begin position="1"/>
        <end position="31"/>
    </location>
</feature>
<dbReference type="InterPro" id="IPR015943">
    <property type="entry name" value="WD40/YVTN_repeat-like_dom_sf"/>
</dbReference>
<dbReference type="SUPFAM" id="SSF110296">
    <property type="entry name" value="Oligoxyloglucan reducing end-specific cellobiohydrolase"/>
    <property type="match status" value="1"/>
</dbReference>
<dbReference type="AlphaFoldDB" id="A0A2S3ZRU7"/>
<dbReference type="CDD" id="cd15482">
    <property type="entry name" value="Sialidase_non-viral"/>
    <property type="match status" value="1"/>
</dbReference>